<organism evidence="3 4">
    <name type="scientific">Staphylococcus aureus</name>
    <dbReference type="NCBI Taxonomy" id="1280"/>
    <lineage>
        <taxon>Bacteria</taxon>
        <taxon>Bacillati</taxon>
        <taxon>Bacillota</taxon>
        <taxon>Bacilli</taxon>
        <taxon>Bacillales</taxon>
        <taxon>Staphylococcaceae</taxon>
        <taxon>Staphylococcus</taxon>
    </lineage>
</organism>
<accession>A0A380DUY0</accession>
<proteinExistence type="inferred from homology"/>
<keyword evidence="2" id="KW-0143">Chaperone</keyword>
<dbReference type="EMBL" id="UHAQ01000002">
    <property type="protein sequence ID" value="SUK50404.1"/>
    <property type="molecule type" value="Genomic_DNA"/>
</dbReference>
<dbReference type="Gene3D" id="2.30.33.40">
    <property type="entry name" value="GroES chaperonin"/>
    <property type="match status" value="1"/>
</dbReference>
<evidence type="ECO:0000256" key="2">
    <source>
        <dbReference type="ARBA" id="ARBA00023186"/>
    </source>
</evidence>
<comment type="similarity">
    <text evidence="1">Belongs to the GroES chaperonin family.</text>
</comment>
<dbReference type="Proteomes" id="UP000254502">
    <property type="component" value="Unassembled WGS sequence"/>
</dbReference>
<gene>
    <name evidence="3" type="primary">groES_2</name>
    <name evidence="3" type="ORF">NCTC5664_01964</name>
</gene>
<evidence type="ECO:0000256" key="1">
    <source>
        <dbReference type="ARBA" id="ARBA00006975"/>
    </source>
</evidence>
<dbReference type="InterPro" id="IPR020818">
    <property type="entry name" value="Chaperonin_GroES"/>
</dbReference>
<dbReference type="SUPFAM" id="SSF50129">
    <property type="entry name" value="GroES-like"/>
    <property type="match status" value="1"/>
</dbReference>
<dbReference type="AlphaFoldDB" id="A0A380DUY0"/>
<dbReference type="CDD" id="cd00320">
    <property type="entry name" value="cpn10"/>
    <property type="match status" value="1"/>
</dbReference>
<keyword evidence="3" id="KW-0346">Stress response</keyword>
<dbReference type="InterPro" id="IPR037124">
    <property type="entry name" value="Chaperonin_GroES_sf"/>
</dbReference>
<sequence>MFQQYAGTEVKRDNETYLVLNEEDILAVIE</sequence>
<evidence type="ECO:0000313" key="3">
    <source>
        <dbReference type="EMBL" id="SUK50404.1"/>
    </source>
</evidence>
<protein>
    <submittedName>
        <fullName evidence="3">Heat shock protein 60 family co-chaperone GroES</fullName>
    </submittedName>
</protein>
<reference evidence="3 4" key="1">
    <citation type="submission" date="2018-06" db="EMBL/GenBank/DDBJ databases">
        <authorList>
            <consortium name="Pathogen Informatics"/>
            <person name="Doyle S."/>
        </authorList>
    </citation>
    <scope>NUCLEOTIDE SEQUENCE [LARGE SCALE GENOMIC DNA]</scope>
    <source>
        <strain evidence="3 4">NCTC5664</strain>
    </source>
</reference>
<dbReference type="GO" id="GO:0005524">
    <property type="term" value="F:ATP binding"/>
    <property type="evidence" value="ECO:0007669"/>
    <property type="project" value="InterPro"/>
</dbReference>
<evidence type="ECO:0000313" key="4">
    <source>
        <dbReference type="Proteomes" id="UP000254502"/>
    </source>
</evidence>
<dbReference type="GO" id="GO:0044183">
    <property type="term" value="F:protein folding chaperone"/>
    <property type="evidence" value="ECO:0007669"/>
    <property type="project" value="InterPro"/>
</dbReference>
<name>A0A380DUY0_STAAU</name>
<dbReference type="Pfam" id="PF00166">
    <property type="entry name" value="Cpn10"/>
    <property type="match status" value="1"/>
</dbReference>
<dbReference type="InterPro" id="IPR011032">
    <property type="entry name" value="GroES-like_sf"/>
</dbReference>